<dbReference type="AlphaFoldDB" id="A0A0F9Q0C4"/>
<organism evidence="1">
    <name type="scientific">marine sediment metagenome</name>
    <dbReference type="NCBI Taxonomy" id="412755"/>
    <lineage>
        <taxon>unclassified sequences</taxon>
        <taxon>metagenomes</taxon>
        <taxon>ecological metagenomes</taxon>
    </lineage>
</organism>
<gene>
    <name evidence="1" type="ORF">LCGC14_0764730</name>
</gene>
<reference evidence="1" key="1">
    <citation type="journal article" date="2015" name="Nature">
        <title>Complex archaea that bridge the gap between prokaryotes and eukaryotes.</title>
        <authorList>
            <person name="Spang A."/>
            <person name="Saw J.H."/>
            <person name="Jorgensen S.L."/>
            <person name="Zaremba-Niedzwiedzka K."/>
            <person name="Martijn J."/>
            <person name="Lind A.E."/>
            <person name="van Eijk R."/>
            <person name="Schleper C."/>
            <person name="Guy L."/>
            <person name="Ettema T.J."/>
        </authorList>
    </citation>
    <scope>NUCLEOTIDE SEQUENCE</scope>
</reference>
<protein>
    <recommendedName>
        <fullName evidence="2">Homeodomain phBC6A51-type domain-containing protein</fullName>
    </recommendedName>
</protein>
<evidence type="ECO:0000313" key="1">
    <source>
        <dbReference type="EMBL" id="KKN37330.1"/>
    </source>
</evidence>
<evidence type="ECO:0008006" key="2">
    <source>
        <dbReference type="Google" id="ProtNLM"/>
    </source>
</evidence>
<proteinExistence type="predicted"/>
<accession>A0A0F9Q0C4</accession>
<dbReference type="EMBL" id="LAZR01001902">
    <property type="protein sequence ID" value="KKN37330.1"/>
    <property type="molecule type" value="Genomic_DNA"/>
</dbReference>
<comment type="caution">
    <text evidence="1">The sequence shown here is derived from an EMBL/GenBank/DDBJ whole genome shotgun (WGS) entry which is preliminary data.</text>
</comment>
<name>A0A0F9Q0C4_9ZZZZ</name>
<sequence length="162" mass="18521">MQGGGGGVLKNIIKSLEAGANIEDACNAAKINQSTFWRWRQADPELEEKVQKIFEGYVQIIEGELIKKAIGQTIKEKHFNKDGKLVETERRIASDLGAIQYYLFNKSKGKWKSPYSNKIDINNQNTNKIEESKKYEKVPDGQLKKEFNRRRLSLSVSNKKES</sequence>
<dbReference type="Gene3D" id="1.10.10.60">
    <property type="entry name" value="Homeodomain-like"/>
    <property type="match status" value="1"/>
</dbReference>